<evidence type="ECO:0000313" key="4">
    <source>
        <dbReference type="Proteomes" id="UP000565745"/>
    </source>
</evidence>
<reference evidence="3 4" key="1">
    <citation type="submission" date="2020-08" db="EMBL/GenBank/DDBJ databases">
        <title>Genomic Encyclopedia of Type Strains, Phase IV (KMG-IV): sequencing the most valuable type-strain genomes for metagenomic binning, comparative biology and taxonomic classification.</title>
        <authorList>
            <person name="Goeker M."/>
        </authorList>
    </citation>
    <scope>NUCLEOTIDE SEQUENCE [LARGE SCALE GENOMIC DNA]</scope>
    <source>
        <strain evidence="3 4">DSM 101015</strain>
    </source>
</reference>
<evidence type="ECO:0000313" key="3">
    <source>
        <dbReference type="EMBL" id="MBB4174376.1"/>
    </source>
</evidence>
<dbReference type="PANTHER" id="PTHR34136:SF1">
    <property type="entry name" value="UDP-N-ACETYL-D-MANNOSAMINURONIC ACID TRANSFERASE"/>
    <property type="match status" value="1"/>
</dbReference>
<proteinExistence type="predicted"/>
<keyword evidence="2" id="KW-0808">Transferase</keyword>
<dbReference type="GO" id="GO:0016758">
    <property type="term" value="F:hexosyltransferase activity"/>
    <property type="evidence" value="ECO:0007669"/>
    <property type="project" value="TreeGrafter"/>
</dbReference>
<name>A0A7W6M8Q7_9RHOB</name>
<dbReference type="Proteomes" id="UP000565745">
    <property type="component" value="Unassembled WGS sequence"/>
</dbReference>
<dbReference type="OrthoDB" id="9771846at2"/>
<gene>
    <name evidence="3" type="ORF">GGR93_002149</name>
</gene>
<protein>
    <submittedName>
        <fullName evidence="3">Exopolysaccharide biosynthesis WecB/TagA/CpsF family protein</fullName>
    </submittedName>
</protein>
<keyword evidence="4" id="KW-1185">Reference proteome</keyword>
<dbReference type="PANTHER" id="PTHR34136">
    <property type="match status" value="1"/>
</dbReference>
<dbReference type="CDD" id="cd06533">
    <property type="entry name" value="Glyco_transf_WecG_TagA"/>
    <property type="match status" value="1"/>
</dbReference>
<accession>A0A7W6M8Q7</accession>
<keyword evidence="1" id="KW-0328">Glycosyltransferase</keyword>
<dbReference type="EMBL" id="JACIFU010000002">
    <property type="protein sequence ID" value="MBB4174376.1"/>
    <property type="molecule type" value="Genomic_DNA"/>
</dbReference>
<comment type="caution">
    <text evidence="3">The sequence shown here is derived from an EMBL/GenBank/DDBJ whole genome shotgun (WGS) entry which is preliminary data.</text>
</comment>
<dbReference type="NCBIfam" id="TIGR00696">
    <property type="entry name" value="wecG_tagA_cpsF"/>
    <property type="match status" value="1"/>
</dbReference>
<dbReference type="Pfam" id="PF03808">
    <property type="entry name" value="Glyco_tran_WecG"/>
    <property type="match status" value="1"/>
</dbReference>
<sequence>MRHSARLPPIGNRSGGCGQVKFGSIAHEVEVNVPTRRALFQAVRQRFENRTGFALATLNLDHLTKLPHDPDFLSAYRAHDLVVADGRPVVWMSRLAGKPVALMPGSDLIIPLCKVCAEMDAPIALVGSSDAALKGAADALTRTVPGLQVAYTHSPRYGFDPAGNEAKEIFQALAASGAGLCFVALGAPKQEIFAAQGRKHAPDVGFASIGAGLDFLSGHQVRAPKIMRALALEWLWRALQSPTRMIPRYAKCFAILPSLIAQSLRQR</sequence>
<dbReference type="AlphaFoldDB" id="A0A7W6M8Q7"/>
<evidence type="ECO:0000256" key="1">
    <source>
        <dbReference type="ARBA" id="ARBA00022676"/>
    </source>
</evidence>
<organism evidence="3 4">
    <name type="scientific">Sulfitobacter noctilucicola</name>
    <dbReference type="NCBI Taxonomy" id="1342301"/>
    <lineage>
        <taxon>Bacteria</taxon>
        <taxon>Pseudomonadati</taxon>
        <taxon>Pseudomonadota</taxon>
        <taxon>Alphaproteobacteria</taxon>
        <taxon>Rhodobacterales</taxon>
        <taxon>Roseobacteraceae</taxon>
        <taxon>Sulfitobacter</taxon>
    </lineage>
</organism>
<evidence type="ECO:0000256" key="2">
    <source>
        <dbReference type="ARBA" id="ARBA00022679"/>
    </source>
</evidence>
<dbReference type="InterPro" id="IPR004629">
    <property type="entry name" value="WecG_TagA_CpsF"/>
</dbReference>